<keyword evidence="2 6" id="KW-0349">Heme</keyword>
<feature type="domain" description="Cytochrome c" evidence="7">
    <location>
        <begin position="73"/>
        <end position="175"/>
    </location>
</feature>
<evidence type="ECO:0000256" key="1">
    <source>
        <dbReference type="ARBA" id="ARBA00022448"/>
    </source>
</evidence>
<dbReference type="PROSITE" id="PS51007">
    <property type="entry name" value="CYTC"/>
    <property type="match status" value="1"/>
</dbReference>
<evidence type="ECO:0000256" key="3">
    <source>
        <dbReference type="ARBA" id="ARBA00022723"/>
    </source>
</evidence>
<keyword evidence="1" id="KW-0813">Transport</keyword>
<evidence type="ECO:0000256" key="5">
    <source>
        <dbReference type="ARBA" id="ARBA00023004"/>
    </source>
</evidence>
<evidence type="ECO:0000256" key="6">
    <source>
        <dbReference type="PROSITE-ProRule" id="PRU00433"/>
    </source>
</evidence>
<dbReference type="KEGG" id="naci:NUH88_12310"/>
<evidence type="ECO:0000256" key="2">
    <source>
        <dbReference type="ARBA" id="ARBA00022617"/>
    </source>
</evidence>
<dbReference type="PANTHER" id="PTHR11961">
    <property type="entry name" value="CYTOCHROME C"/>
    <property type="match status" value="1"/>
</dbReference>
<dbReference type="PRINTS" id="PR00604">
    <property type="entry name" value="CYTCHRMECIAB"/>
</dbReference>
<name>A0A9J7AM08_9PROT</name>
<reference evidence="8" key="1">
    <citation type="submission" date="2022-08" db="EMBL/GenBank/DDBJ databases">
        <title>Nisaea acidiphila sp. nov., isolated from a marine algal debris and emended description of the genus Nisaea Urios et al. 2008.</title>
        <authorList>
            <person name="Kwon K."/>
        </authorList>
    </citation>
    <scope>NUCLEOTIDE SEQUENCE</scope>
    <source>
        <strain evidence="8">MEBiC11861</strain>
    </source>
</reference>
<dbReference type="Proteomes" id="UP001060336">
    <property type="component" value="Chromosome"/>
</dbReference>
<protein>
    <submittedName>
        <fullName evidence="8">Cytochrome c family protein</fullName>
    </submittedName>
</protein>
<keyword evidence="3 6" id="KW-0479">Metal-binding</keyword>
<evidence type="ECO:0000313" key="9">
    <source>
        <dbReference type="Proteomes" id="UP001060336"/>
    </source>
</evidence>
<dbReference type="GO" id="GO:0009055">
    <property type="term" value="F:electron transfer activity"/>
    <property type="evidence" value="ECO:0007669"/>
    <property type="project" value="InterPro"/>
</dbReference>
<organism evidence="8 9">
    <name type="scientific">Nisaea acidiphila</name>
    <dbReference type="NCBI Taxonomy" id="1862145"/>
    <lineage>
        <taxon>Bacteria</taxon>
        <taxon>Pseudomonadati</taxon>
        <taxon>Pseudomonadota</taxon>
        <taxon>Alphaproteobacteria</taxon>
        <taxon>Rhodospirillales</taxon>
        <taxon>Thalassobaculaceae</taxon>
        <taxon>Nisaea</taxon>
    </lineage>
</organism>
<sequence>MSSSLEFNKIAAGVLCGGLLLMGVGKFAGVLVHPTDLEENAYPIELSGNGAAPAAAPSGPAPVEPILGLLATADVAAGQKDAKKCAACHSFDKGGPNKVGPNLWNVVNADKGHIDGFAYSDAIKSSGETPNWTYSSLNKFLKKPKDYAPGTKMNFAGIKKASDRADLVAYLRSLADSPAALPTTEEIQAAQDAYNAASGG</sequence>
<dbReference type="InterPro" id="IPR002327">
    <property type="entry name" value="Cyt_c_1A/1B"/>
</dbReference>
<dbReference type="RefSeq" id="WP_257766707.1">
    <property type="nucleotide sequence ID" value="NZ_CP102480.1"/>
</dbReference>
<keyword evidence="4" id="KW-0249">Electron transport</keyword>
<proteinExistence type="predicted"/>
<dbReference type="GO" id="GO:0020037">
    <property type="term" value="F:heme binding"/>
    <property type="evidence" value="ECO:0007669"/>
    <property type="project" value="InterPro"/>
</dbReference>
<dbReference type="Gene3D" id="1.10.760.10">
    <property type="entry name" value="Cytochrome c-like domain"/>
    <property type="match status" value="1"/>
</dbReference>
<keyword evidence="5 6" id="KW-0408">Iron</keyword>
<keyword evidence="9" id="KW-1185">Reference proteome</keyword>
<evidence type="ECO:0000313" key="8">
    <source>
        <dbReference type="EMBL" id="UUX48199.1"/>
    </source>
</evidence>
<dbReference type="InterPro" id="IPR009056">
    <property type="entry name" value="Cyt_c-like_dom"/>
</dbReference>
<dbReference type="SUPFAM" id="SSF46626">
    <property type="entry name" value="Cytochrome c"/>
    <property type="match status" value="1"/>
</dbReference>
<dbReference type="InterPro" id="IPR036909">
    <property type="entry name" value="Cyt_c-like_dom_sf"/>
</dbReference>
<dbReference type="Pfam" id="PF00034">
    <property type="entry name" value="Cytochrom_C"/>
    <property type="match status" value="1"/>
</dbReference>
<evidence type="ECO:0000256" key="4">
    <source>
        <dbReference type="ARBA" id="ARBA00022982"/>
    </source>
</evidence>
<dbReference type="AlphaFoldDB" id="A0A9J7AM08"/>
<accession>A0A9J7AM08</accession>
<dbReference type="EMBL" id="CP102480">
    <property type="protein sequence ID" value="UUX48199.1"/>
    <property type="molecule type" value="Genomic_DNA"/>
</dbReference>
<gene>
    <name evidence="8" type="ORF">NUH88_12310</name>
</gene>
<dbReference type="GO" id="GO:0046872">
    <property type="term" value="F:metal ion binding"/>
    <property type="evidence" value="ECO:0007669"/>
    <property type="project" value="UniProtKB-KW"/>
</dbReference>
<evidence type="ECO:0000259" key="7">
    <source>
        <dbReference type="PROSITE" id="PS51007"/>
    </source>
</evidence>